<evidence type="ECO:0000313" key="2">
    <source>
        <dbReference type="EMBL" id="MRI65124.1"/>
    </source>
</evidence>
<sequence>MKKASSLANVGLASTFIVCAFLSLSVHYLLTLVFVVLSSYFMKEL</sequence>
<name>A0A6N7QUB1_9BACI</name>
<dbReference type="Proteomes" id="UP000435187">
    <property type="component" value="Unassembled WGS sequence"/>
</dbReference>
<accession>A0A6N7QUB1</accession>
<feature type="transmembrane region" description="Helical" evidence="1">
    <location>
        <begin position="12"/>
        <end position="42"/>
    </location>
</feature>
<reference evidence="2 3" key="1">
    <citation type="submission" date="2019-10" db="EMBL/GenBank/DDBJ databases">
        <title>Gracilibacillus salitolerans sp. nov., a moderate halophile isolated from a saline soil in northwest China.</title>
        <authorList>
            <person name="Gan L."/>
        </authorList>
    </citation>
    <scope>NUCLEOTIDE SEQUENCE [LARGE SCALE GENOMIC DNA]</scope>
    <source>
        <strain evidence="2 3">TP2-8</strain>
    </source>
</reference>
<evidence type="ECO:0000313" key="3">
    <source>
        <dbReference type="Proteomes" id="UP000435187"/>
    </source>
</evidence>
<evidence type="ECO:0000256" key="1">
    <source>
        <dbReference type="SAM" id="Phobius"/>
    </source>
</evidence>
<protein>
    <submittedName>
        <fullName evidence="2">Uncharacterized protein</fullName>
    </submittedName>
</protein>
<proteinExistence type="predicted"/>
<comment type="caution">
    <text evidence="2">The sequence shown here is derived from an EMBL/GenBank/DDBJ whole genome shotgun (WGS) entry which is preliminary data.</text>
</comment>
<keyword evidence="3" id="KW-1185">Reference proteome</keyword>
<keyword evidence="1" id="KW-1133">Transmembrane helix</keyword>
<dbReference type="AlphaFoldDB" id="A0A6N7QUB1"/>
<organism evidence="2 3">
    <name type="scientific">Gracilibacillus thailandensis</name>
    <dbReference type="NCBI Taxonomy" id="563735"/>
    <lineage>
        <taxon>Bacteria</taxon>
        <taxon>Bacillati</taxon>
        <taxon>Bacillota</taxon>
        <taxon>Bacilli</taxon>
        <taxon>Bacillales</taxon>
        <taxon>Bacillaceae</taxon>
        <taxon>Gracilibacillus</taxon>
    </lineage>
</organism>
<gene>
    <name evidence="2" type="ORF">GH885_02025</name>
</gene>
<dbReference type="EMBL" id="WJEE01000002">
    <property type="protein sequence ID" value="MRI65124.1"/>
    <property type="molecule type" value="Genomic_DNA"/>
</dbReference>
<keyword evidence="1" id="KW-0812">Transmembrane</keyword>
<keyword evidence="1" id="KW-0472">Membrane</keyword>
<dbReference type="RefSeq" id="WP_153833990.1">
    <property type="nucleotide sequence ID" value="NZ_JBHUMW010000105.1"/>
</dbReference>